<dbReference type="InterPro" id="IPR022516">
    <property type="entry name" value="CHP03798_Ocin"/>
</dbReference>
<protein>
    <recommendedName>
        <fullName evidence="3">Nif11 domain-containing protein</fullName>
    </recommendedName>
</protein>
<dbReference type="Pfam" id="PF10439">
    <property type="entry name" value="Bacteriocin_IIc"/>
    <property type="match status" value="1"/>
</dbReference>
<name>A0A081BM58_9BACT</name>
<proteinExistence type="predicted"/>
<dbReference type="HOGENOM" id="CLU_2116178_0_0_0"/>
<keyword evidence="2" id="KW-1185">Reference proteome</keyword>
<dbReference type="Proteomes" id="UP000030700">
    <property type="component" value="Unassembled WGS sequence"/>
</dbReference>
<evidence type="ECO:0000313" key="1">
    <source>
        <dbReference type="EMBL" id="GAK51474.1"/>
    </source>
</evidence>
<evidence type="ECO:0000313" key="2">
    <source>
        <dbReference type="Proteomes" id="UP000030700"/>
    </source>
</evidence>
<evidence type="ECO:0008006" key="3">
    <source>
        <dbReference type="Google" id="ProtNLM"/>
    </source>
</evidence>
<dbReference type="InterPro" id="IPR019493">
    <property type="entry name" value="Bacteriocin_IIb_lactacin-rel"/>
</dbReference>
<accession>A0A081BM58</accession>
<dbReference type="STRING" id="1499966.U14_02718"/>
<dbReference type="EMBL" id="DF820457">
    <property type="protein sequence ID" value="GAK51474.1"/>
    <property type="molecule type" value="Genomic_DNA"/>
</dbReference>
<reference evidence="1" key="1">
    <citation type="journal article" date="2015" name="PeerJ">
        <title>First genomic representation of candidate bacterial phylum KSB3 points to enhanced environmental sensing as a trigger of wastewater bulking.</title>
        <authorList>
            <person name="Sekiguchi Y."/>
            <person name="Ohashi A."/>
            <person name="Parks D.H."/>
            <person name="Yamauchi T."/>
            <person name="Tyson G.W."/>
            <person name="Hugenholtz P."/>
        </authorList>
    </citation>
    <scope>NUCLEOTIDE SEQUENCE [LARGE SCALE GENOMIC DNA]</scope>
</reference>
<gene>
    <name evidence="1" type="ORF">U14_02718</name>
</gene>
<sequence>MSVENFKKFGQICAEDVNVREKVKEIGIENVDGWIAYSKNELGLEFDKRDIQALADEIRPTDELSDEELEQVAGGVVTATMAIVGAVGGAIVAAGVVGIVGGGVAGAAAGSLVGVAVGRGW</sequence>
<organism evidence="1">
    <name type="scientific">Candidatus Moduliflexus flocculans</name>
    <dbReference type="NCBI Taxonomy" id="1499966"/>
    <lineage>
        <taxon>Bacteria</taxon>
        <taxon>Candidatus Moduliflexota</taxon>
        <taxon>Candidatus Moduliflexia</taxon>
        <taxon>Candidatus Moduliflexales</taxon>
        <taxon>Candidatus Moduliflexaceae</taxon>
    </lineage>
</organism>
<dbReference type="NCBIfam" id="TIGR03798">
    <property type="entry name" value="leader_Nif11"/>
    <property type="match status" value="1"/>
</dbReference>
<dbReference type="AlphaFoldDB" id="A0A081BM58"/>